<dbReference type="Pfam" id="PF03465">
    <property type="entry name" value="eRF1_3"/>
    <property type="match status" value="1"/>
</dbReference>
<dbReference type="EMBL" id="CP012174">
    <property type="protein sequence ID" value="AKV79571.1"/>
    <property type="molecule type" value="Genomic_DNA"/>
</dbReference>
<comment type="subcellular location">
    <subcellularLocation>
        <location evidence="2 9">Cytoplasm</location>
    </subcellularLocation>
</comment>
<evidence type="ECO:0000313" key="22">
    <source>
        <dbReference type="Proteomes" id="UP000068832"/>
    </source>
</evidence>
<evidence type="ECO:0000313" key="21">
    <source>
        <dbReference type="Proteomes" id="UP000062475"/>
    </source>
</evidence>
<dbReference type="EC" id="3.1.-.-" evidence="9"/>
<dbReference type="InterPro" id="IPR004405">
    <property type="entry name" value="TF_pelota"/>
</dbReference>
<evidence type="ECO:0000313" key="13">
    <source>
        <dbReference type="EMBL" id="AKV77321.1"/>
    </source>
</evidence>
<feature type="domain" description="eRF1/Pelota-like N-terminal" evidence="10">
    <location>
        <begin position="1"/>
        <end position="122"/>
    </location>
</feature>
<comment type="cofactor">
    <cofactor evidence="1 9">
        <name>a divalent metal cation</name>
        <dbReference type="ChEBI" id="CHEBI:60240"/>
    </cofactor>
</comment>
<comment type="similarity">
    <text evidence="3 9">Belongs to the eukaryotic release factor 1 family. Pelota subfamily.</text>
</comment>
<evidence type="ECO:0000259" key="10">
    <source>
        <dbReference type="SMART" id="SM01194"/>
    </source>
</evidence>
<evidence type="ECO:0000256" key="2">
    <source>
        <dbReference type="ARBA" id="ARBA00004496"/>
    </source>
</evidence>
<evidence type="ECO:0000256" key="3">
    <source>
        <dbReference type="ARBA" id="ARBA00009504"/>
    </source>
</evidence>
<dbReference type="EMBL" id="CP012173">
    <property type="protein sequence ID" value="AKV77321.1"/>
    <property type="molecule type" value="Genomic_DNA"/>
</dbReference>
<evidence type="ECO:0000313" key="16">
    <source>
        <dbReference type="EMBL" id="AKV84051.1"/>
    </source>
</evidence>
<dbReference type="InterPro" id="IPR005140">
    <property type="entry name" value="eRF1_Pelota-like_N"/>
</dbReference>
<dbReference type="Pfam" id="PF26356">
    <property type="entry name" value="Pelota_N"/>
    <property type="match status" value="1"/>
</dbReference>
<evidence type="ECO:0000256" key="7">
    <source>
        <dbReference type="ARBA" id="ARBA00022759"/>
    </source>
</evidence>
<keyword evidence="6 9" id="KW-0479">Metal-binding</keyword>
<reference evidence="11 17" key="1">
    <citation type="journal article" date="2014" name="J. Bacteriol.">
        <title>Role of an Archaeal PitA Transporter in the Copper and Arsenic Resistance of Metallosphaera sedula, an Extreme Thermoacidophile.</title>
        <authorList>
            <person name="McCarthy S."/>
            <person name="Ai C."/>
            <person name="Wheaton G."/>
            <person name="Tevatia R."/>
            <person name="Eckrich V."/>
            <person name="Kelly R."/>
            <person name="Blum P."/>
        </authorList>
    </citation>
    <scope>NUCLEOTIDE SEQUENCE [LARGE SCALE GENOMIC DNA]</scope>
    <source>
        <strain evidence="11 17">CuR1</strain>
    </source>
</reference>
<dbReference type="GO" id="GO:0070481">
    <property type="term" value="P:nuclear-transcribed mRNA catabolic process, non-stop decay"/>
    <property type="evidence" value="ECO:0007669"/>
    <property type="project" value="InterPro"/>
</dbReference>
<dbReference type="InterPro" id="IPR023521">
    <property type="entry name" value="Pelota_arc"/>
</dbReference>
<organism evidence="11 17">
    <name type="scientific">Metallosphaera sedula</name>
    <dbReference type="NCBI Taxonomy" id="43687"/>
    <lineage>
        <taxon>Archaea</taxon>
        <taxon>Thermoproteota</taxon>
        <taxon>Thermoprotei</taxon>
        <taxon>Sulfolobales</taxon>
        <taxon>Sulfolobaceae</taxon>
        <taxon>Metallosphaera</taxon>
    </lineage>
</organism>
<dbReference type="Gene3D" id="2.30.30.870">
    <property type="entry name" value="Pelota, domain A"/>
    <property type="match status" value="1"/>
</dbReference>
<dbReference type="GO" id="GO:0046872">
    <property type="term" value="F:metal ion binding"/>
    <property type="evidence" value="ECO:0007669"/>
    <property type="project" value="UniProtKB-UniRule"/>
</dbReference>
<dbReference type="EMBL" id="CP008822">
    <property type="protein sequence ID" value="AIM28278.1"/>
    <property type="molecule type" value="Genomic_DNA"/>
</dbReference>
<evidence type="ECO:0000256" key="9">
    <source>
        <dbReference type="HAMAP-Rule" id="MF_01853"/>
    </source>
</evidence>
<evidence type="ECO:0000313" key="17">
    <source>
        <dbReference type="Proteomes" id="UP000029084"/>
    </source>
</evidence>
<sequence length="341" mass="38575">MKILEYDEKTGALRLHVENEDDLWLIHLVLSKGDIVVARTTRDVSMGNDSRRVPMVVELEVEFSEFQPFTSRLRIHGIVRDAPERYGIKGSHHTINLDIGDEIVIIKKWTKGLIDRIRKQAEKNKRVLIVLTDQDELLVALPMEQGIRILTERSLPGVSDEDKSLESVALEVSKEVEQYVKQYSPDAVIIAGPGPFKEIVRDKLKIKPRIYVDNVSSASRAGLNEILRRDIIDEVMRDYQISVASRELERGLSLLAQGSSLVVYGRDEVERASQIGAVETLLVTDDLLTLEDEETRRKTEAIMEAVESKGGKVMIVPKDSPVYLQLKNLTGLLAILRFRIN</sequence>
<evidence type="ECO:0000313" key="11">
    <source>
        <dbReference type="EMBL" id="AIM28278.1"/>
    </source>
</evidence>
<keyword evidence="5 9" id="KW-0540">Nuclease</keyword>
<dbReference type="PANTHER" id="PTHR10853:SF0">
    <property type="entry name" value="PROTEIN PELOTA HOMOLOG"/>
    <property type="match status" value="1"/>
</dbReference>
<comment type="function">
    <text evidence="9">May function in recognizing stalled ribosomes, interact with stem-loop structures in stalled mRNA molecules, and effect endonucleolytic cleavage of the mRNA. May play a role in the release non-functional ribosomes and degradation of damaged mRNAs. Has endoribonuclease activity.</text>
</comment>
<dbReference type="InterPro" id="IPR058547">
    <property type="entry name" value="Pelota_N"/>
</dbReference>
<dbReference type="InterPro" id="IPR005142">
    <property type="entry name" value="eRF1_3"/>
</dbReference>
<dbReference type="AlphaFoldDB" id="A0A088E8D1"/>
<dbReference type="NCBIfam" id="TIGR00111">
    <property type="entry name" value="pelota"/>
    <property type="match status" value="1"/>
</dbReference>
<dbReference type="InterPro" id="IPR029064">
    <property type="entry name" value="Ribosomal_eL30-like_sf"/>
</dbReference>
<dbReference type="GO" id="GO:0070966">
    <property type="term" value="P:nuclear-transcribed mRNA catabolic process, no-go decay"/>
    <property type="evidence" value="ECO:0007669"/>
    <property type="project" value="InterPro"/>
</dbReference>
<dbReference type="SMART" id="SM01194">
    <property type="entry name" value="eRF1_1"/>
    <property type="match status" value="1"/>
</dbReference>
<dbReference type="HAMAP" id="MF_01853">
    <property type="entry name" value="PelO"/>
    <property type="match status" value="1"/>
</dbReference>
<dbReference type="SUPFAM" id="SSF53137">
    <property type="entry name" value="Translational machinery components"/>
    <property type="match status" value="1"/>
</dbReference>
<keyword evidence="4 9" id="KW-0963">Cytoplasm</keyword>
<evidence type="ECO:0000313" key="15">
    <source>
        <dbReference type="EMBL" id="AKV81816.1"/>
    </source>
</evidence>
<dbReference type="PATRIC" id="fig|43687.5.peg.2313"/>
<evidence type="ECO:0000313" key="14">
    <source>
        <dbReference type="EMBL" id="AKV79571.1"/>
    </source>
</evidence>
<evidence type="ECO:0000313" key="20">
    <source>
        <dbReference type="Proteomes" id="UP000062398"/>
    </source>
</evidence>
<dbReference type="SMR" id="A0A088E8D1"/>
<proteinExistence type="inferred from homology"/>
<dbReference type="EMBL" id="CP012176">
    <property type="protein sequence ID" value="AKV84051.1"/>
    <property type="molecule type" value="Genomic_DNA"/>
</dbReference>
<dbReference type="OMA" id="DDLWHLK"/>
<comment type="domain">
    <text evidence="9">The N-terminal domain has the RNA-binding Sm fold. It harbors the endoribonuclease activity.</text>
</comment>
<dbReference type="InterPro" id="IPR042226">
    <property type="entry name" value="eFR1_2_sf"/>
</dbReference>
<dbReference type="Gene3D" id="3.30.1330.30">
    <property type="match status" value="1"/>
</dbReference>
<dbReference type="PANTHER" id="PTHR10853">
    <property type="entry name" value="PELOTA"/>
    <property type="match status" value="1"/>
</dbReference>
<dbReference type="GO" id="GO:0032790">
    <property type="term" value="P:ribosome disassembly"/>
    <property type="evidence" value="ECO:0007669"/>
    <property type="project" value="TreeGrafter"/>
</dbReference>
<dbReference type="SUPFAM" id="SSF159065">
    <property type="entry name" value="Dom34/Pelota N-terminal domain-like"/>
    <property type="match status" value="1"/>
</dbReference>
<dbReference type="OrthoDB" id="31300at2157"/>
<reference evidence="19 20" key="2">
    <citation type="journal article" date="2015" name="Genome Announc.">
        <title>Complete Genome Sequences of Evolved Arsenate-Resistant Metallosphaera sedula Strains.</title>
        <authorList>
            <person name="Ai C."/>
            <person name="McCarthy S."/>
            <person name="Schackwitz W."/>
            <person name="Martin J."/>
            <person name="Lipzen A."/>
            <person name="Blum P."/>
        </authorList>
    </citation>
    <scope>NUCLEOTIDE SEQUENCE [LARGE SCALE GENOMIC DNA]</scope>
    <source>
        <strain evidence="14 20">ARS120-1</strain>
        <strain evidence="15 19">ARS120-2</strain>
        <strain evidence="12 22">ARS50-1</strain>
        <strain evidence="13 21">ARS50-2</strain>
    </source>
</reference>
<evidence type="ECO:0000256" key="5">
    <source>
        <dbReference type="ARBA" id="ARBA00022722"/>
    </source>
</evidence>
<protein>
    <recommendedName>
        <fullName evidence="9">Protein pelota homolog</fullName>
        <ecNumber evidence="9">3.1.-.-</ecNumber>
    </recommendedName>
</protein>
<dbReference type="GeneID" id="97612731"/>
<dbReference type="InterPro" id="IPR038069">
    <property type="entry name" value="Pelota/DOM34_N"/>
</dbReference>
<evidence type="ECO:0000256" key="6">
    <source>
        <dbReference type="ARBA" id="ARBA00022723"/>
    </source>
</evidence>
<dbReference type="Proteomes" id="UP000062398">
    <property type="component" value="Chromosome"/>
</dbReference>
<dbReference type="RefSeq" id="WP_012022082.1">
    <property type="nucleotide sequence ID" value="NZ_AP019770.1"/>
</dbReference>
<dbReference type="Proteomes" id="UP000068832">
    <property type="component" value="Chromosome"/>
</dbReference>
<reference evidence="16 18" key="3">
    <citation type="submission" date="2015-07" db="EMBL/GenBank/DDBJ databases">
        <title>Physiological, transcriptional responses and genome re-sequencing of acid resistant extremely thermoacidophilic Metallosphaera sedula SARC-M1.</title>
        <authorList>
            <person name="Ai C."/>
            <person name="McCarthy S."/>
            <person name="Eckrich V."/>
            <person name="Rudrappa D."/>
            <person name="Qiu G."/>
            <person name="Blum P."/>
        </authorList>
    </citation>
    <scope>NUCLEOTIDE SEQUENCE [LARGE SCALE GENOMIC DNA]</scope>
    <source>
        <strain evidence="16 18">SARC-M1</strain>
    </source>
</reference>
<keyword evidence="8 9" id="KW-0378">Hydrolase</keyword>
<evidence type="ECO:0000256" key="1">
    <source>
        <dbReference type="ARBA" id="ARBA00001968"/>
    </source>
</evidence>
<evidence type="ECO:0000313" key="19">
    <source>
        <dbReference type="Proteomes" id="UP000061362"/>
    </source>
</evidence>
<dbReference type="Proteomes" id="UP000029084">
    <property type="component" value="Chromosome"/>
</dbReference>
<dbReference type="Proteomes" id="UP000061362">
    <property type="component" value="Chromosome"/>
</dbReference>
<evidence type="ECO:0000256" key="8">
    <source>
        <dbReference type="ARBA" id="ARBA00022801"/>
    </source>
</evidence>
<dbReference type="GO" id="GO:0004519">
    <property type="term" value="F:endonuclease activity"/>
    <property type="evidence" value="ECO:0007669"/>
    <property type="project" value="UniProtKB-UniRule"/>
</dbReference>
<dbReference type="GO" id="GO:0071025">
    <property type="term" value="P:RNA surveillance"/>
    <property type="evidence" value="ECO:0007669"/>
    <property type="project" value="InterPro"/>
</dbReference>
<keyword evidence="11" id="KW-0131">Cell cycle</keyword>
<dbReference type="GO" id="GO:0070651">
    <property type="term" value="P:nonfunctional rRNA decay"/>
    <property type="evidence" value="ECO:0007669"/>
    <property type="project" value="TreeGrafter"/>
</dbReference>
<comment type="subunit">
    <text evidence="9">Monomer.</text>
</comment>
<evidence type="ECO:0000256" key="4">
    <source>
        <dbReference type="ARBA" id="ARBA00022490"/>
    </source>
</evidence>
<dbReference type="EMBL" id="CP012175">
    <property type="protein sequence ID" value="AKV81816.1"/>
    <property type="molecule type" value="Genomic_DNA"/>
</dbReference>
<evidence type="ECO:0000313" key="18">
    <source>
        <dbReference type="Proteomes" id="UP000056255"/>
    </source>
</evidence>
<dbReference type="GO" id="GO:0005737">
    <property type="term" value="C:cytoplasm"/>
    <property type="evidence" value="ECO:0007669"/>
    <property type="project" value="UniProtKB-SubCell"/>
</dbReference>
<dbReference type="EMBL" id="CP012172">
    <property type="protein sequence ID" value="AKV75082.1"/>
    <property type="molecule type" value="Genomic_DNA"/>
</dbReference>
<dbReference type="GO" id="GO:0051301">
    <property type="term" value="P:cell division"/>
    <property type="evidence" value="ECO:0007669"/>
    <property type="project" value="UniProtKB-KW"/>
</dbReference>
<dbReference type="GO" id="GO:0016787">
    <property type="term" value="F:hydrolase activity"/>
    <property type="evidence" value="ECO:0007669"/>
    <property type="project" value="UniProtKB-KW"/>
</dbReference>
<dbReference type="SUPFAM" id="SSF55315">
    <property type="entry name" value="L30e-like"/>
    <property type="match status" value="1"/>
</dbReference>
<dbReference type="Proteomes" id="UP000056255">
    <property type="component" value="Chromosome"/>
</dbReference>
<accession>A0A088E8D1</accession>
<dbReference type="Gene3D" id="3.30.420.60">
    <property type="entry name" value="eRF1 domain 2"/>
    <property type="match status" value="1"/>
</dbReference>
<name>A0A088E8D1_9CREN</name>
<keyword evidence="11" id="KW-0132">Cell division</keyword>
<dbReference type="Proteomes" id="UP000062475">
    <property type="component" value="Chromosome"/>
</dbReference>
<evidence type="ECO:0000313" key="12">
    <source>
        <dbReference type="EMBL" id="AKV75082.1"/>
    </source>
</evidence>
<keyword evidence="7 9" id="KW-0255">Endonuclease</keyword>
<gene>
    <name evidence="9" type="primary">pelA</name>
    <name evidence="11" type="ORF">HA72_2156</name>
    <name evidence="12" type="ORF">MsedA_2207</name>
    <name evidence="13" type="ORF">MsedB_2209</name>
    <name evidence="14" type="ORF">MsedC_2207</name>
    <name evidence="15" type="ORF">MsedD_2208</name>
    <name evidence="16" type="ORF">MsedE_2210</name>
</gene>